<protein>
    <submittedName>
        <fullName evidence="1">Uncharacterized protein</fullName>
    </submittedName>
</protein>
<reference evidence="1" key="1">
    <citation type="journal article" date="2020" name="mSystems">
        <title>Genome- and Community-Level Interaction Insights into Carbon Utilization and Element Cycling Functions of Hydrothermarchaeota in Hydrothermal Sediment.</title>
        <authorList>
            <person name="Zhou Z."/>
            <person name="Liu Y."/>
            <person name="Xu W."/>
            <person name="Pan J."/>
            <person name="Luo Z.H."/>
            <person name="Li M."/>
        </authorList>
    </citation>
    <scope>NUCLEOTIDE SEQUENCE [LARGE SCALE GENOMIC DNA]</scope>
    <source>
        <strain evidence="1">SpSt-885</strain>
    </source>
</reference>
<dbReference type="EMBL" id="DTLS01000038">
    <property type="protein sequence ID" value="HGZ59834.1"/>
    <property type="molecule type" value="Genomic_DNA"/>
</dbReference>
<dbReference type="AlphaFoldDB" id="A0A7J3SJS9"/>
<name>A0A7J3SJS9_9CREN</name>
<proteinExistence type="predicted"/>
<evidence type="ECO:0000313" key="1">
    <source>
        <dbReference type="EMBL" id="HGZ59834.1"/>
    </source>
</evidence>
<comment type="caution">
    <text evidence="1">The sequence shown here is derived from an EMBL/GenBank/DDBJ whole genome shotgun (WGS) entry which is preliminary data.</text>
</comment>
<gene>
    <name evidence="1" type="ORF">ENW83_01320</name>
</gene>
<sequence>MVIKHKCIVCGRIFYDGQGYIISRGGMQLEFHSSKCLTKFFTRVFYDSSDISCLNETIKKLLKEYEELNEKRQKNIE</sequence>
<organism evidence="1">
    <name type="scientific">Fervidicoccus fontis</name>
    <dbReference type="NCBI Taxonomy" id="683846"/>
    <lineage>
        <taxon>Archaea</taxon>
        <taxon>Thermoproteota</taxon>
        <taxon>Thermoprotei</taxon>
        <taxon>Fervidicoccales</taxon>
        <taxon>Fervidicoccaceae</taxon>
        <taxon>Fervidicoccus</taxon>
    </lineage>
</organism>
<accession>A0A7J3SJS9</accession>